<dbReference type="InterPro" id="IPR012341">
    <property type="entry name" value="6hp_glycosidase-like_sf"/>
</dbReference>
<dbReference type="InterPro" id="IPR023309">
    <property type="entry name" value="Endo-1-4-beta-glucanase_dom2"/>
</dbReference>
<reference evidence="10" key="1">
    <citation type="submission" date="2021-01" db="EMBL/GenBank/DDBJ databases">
        <title>Fulvivirga kasyanovii gen. nov., sp nov., a novel member of the phylum Bacteroidetes isolated from seawater in a mussel farm.</title>
        <authorList>
            <person name="Zhao L.-H."/>
            <person name="Wang Z.-J."/>
        </authorList>
    </citation>
    <scope>NUCLEOTIDE SEQUENCE</scope>
    <source>
        <strain evidence="10">2943</strain>
    </source>
</reference>
<dbReference type="InterPro" id="IPR013783">
    <property type="entry name" value="Ig-like_fold"/>
</dbReference>
<dbReference type="InterPro" id="IPR035986">
    <property type="entry name" value="PKD_dom_sf"/>
</dbReference>
<accession>A0A937F2K6</accession>
<dbReference type="Pfam" id="PF18666">
    <property type="entry name" value="CBM64"/>
    <property type="match status" value="1"/>
</dbReference>
<feature type="domain" description="PKD" evidence="9">
    <location>
        <begin position="666"/>
        <end position="747"/>
    </location>
</feature>
<evidence type="ECO:0000256" key="4">
    <source>
        <dbReference type="ARBA" id="ARBA00023277"/>
    </source>
</evidence>
<dbReference type="Gene3D" id="2.170.160.10">
    <property type="entry name" value="Endo-1,4-beta-glucanase f. Domain 2"/>
    <property type="match status" value="1"/>
</dbReference>
<evidence type="ECO:0000256" key="2">
    <source>
        <dbReference type="ARBA" id="ARBA00022801"/>
    </source>
</evidence>
<keyword evidence="5" id="KW-0326">Glycosidase</keyword>
<keyword evidence="1 8" id="KW-0732">Signal</keyword>
<evidence type="ECO:0000256" key="5">
    <source>
        <dbReference type="ARBA" id="ARBA00023295"/>
    </source>
</evidence>
<feature type="active site" description="Nucleophile" evidence="7">
    <location>
        <position position="247"/>
    </location>
</feature>
<dbReference type="GO" id="GO:0008810">
    <property type="term" value="F:cellulase activity"/>
    <property type="evidence" value="ECO:0007669"/>
    <property type="project" value="InterPro"/>
</dbReference>
<proteinExistence type="predicted"/>
<keyword evidence="4" id="KW-0119">Carbohydrate metabolism</keyword>
<dbReference type="InterPro" id="IPR041438">
    <property type="entry name" value="CBM64"/>
</dbReference>
<protein>
    <submittedName>
        <fullName evidence="10">PKD domain-containing protein</fullName>
    </submittedName>
</protein>
<evidence type="ECO:0000256" key="8">
    <source>
        <dbReference type="SAM" id="SignalP"/>
    </source>
</evidence>
<dbReference type="RefSeq" id="WP_202242356.1">
    <property type="nucleotide sequence ID" value="NZ_JAESIY010000001.1"/>
</dbReference>
<dbReference type="CDD" id="cd00146">
    <property type="entry name" value="PKD"/>
    <property type="match status" value="2"/>
</dbReference>
<evidence type="ECO:0000256" key="1">
    <source>
        <dbReference type="ARBA" id="ARBA00022729"/>
    </source>
</evidence>
<evidence type="ECO:0000256" key="6">
    <source>
        <dbReference type="ARBA" id="ARBA00023326"/>
    </source>
</evidence>
<dbReference type="InterPro" id="IPR000601">
    <property type="entry name" value="PKD_dom"/>
</dbReference>
<keyword evidence="6" id="KW-0624">Polysaccharide degradation</keyword>
<dbReference type="Gene3D" id="2.60.40.10">
    <property type="entry name" value="Immunoglobulins"/>
    <property type="match status" value="2"/>
</dbReference>
<feature type="chain" id="PRO_5037258579" evidence="8">
    <location>
        <begin position="25"/>
        <end position="1012"/>
    </location>
</feature>
<dbReference type="GO" id="GO:0030245">
    <property type="term" value="P:cellulose catabolic process"/>
    <property type="evidence" value="ECO:0007669"/>
    <property type="project" value="UniProtKB-KW"/>
</dbReference>
<evidence type="ECO:0000313" key="10">
    <source>
        <dbReference type="EMBL" id="MBL3655142.1"/>
    </source>
</evidence>
<feature type="domain" description="PKD" evidence="9">
    <location>
        <begin position="755"/>
        <end position="836"/>
    </location>
</feature>
<dbReference type="InterPro" id="IPR026444">
    <property type="entry name" value="Secre_tail"/>
</dbReference>
<evidence type="ECO:0000313" key="11">
    <source>
        <dbReference type="Proteomes" id="UP000659388"/>
    </source>
</evidence>
<evidence type="ECO:0000256" key="7">
    <source>
        <dbReference type="PIRSR" id="PIRSR600556-1"/>
    </source>
</evidence>
<dbReference type="PRINTS" id="PR00844">
    <property type="entry name" value="GLHYDRLASE48"/>
</dbReference>
<dbReference type="EMBL" id="JAESIY010000001">
    <property type="protein sequence ID" value="MBL3655142.1"/>
    <property type="molecule type" value="Genomic_DNA"/>
</dbReference>
<dbReference type="InterPro" id="IPR027390">
    <property type="entry name" value="Endoglucanase_F_dom3"/>
</dbReference>
<name>A0A937F2K6_9BACT</name>
<keyword evidence="2" id="KW-0378">Hydrolase</keyword>
<dbReference type="NCBIfam" id="TIGR04183">
    <property type="entry name" value="Por_Secre_tail"/>
    <property type="match status" value="1"/>
</dbReference>
<dbReference type="Pfam" id="PF18911">
    <property type="entry name" value="PKD_4"/>
    <property type="match status" value="2"/>
</dbReference>
<organism evidence="10 11">
    <name type="scientific">Fulvivirga sediminis</name>
    <dbReference type="NCBI Taxonomy" id="2803949"/>
    <lineage>
        <taxon>Bacteria</taxon>
        <taxon>Pseudomonadati</taxon>
        <taxon>Bacteroidota</taxon>
        <taxon>Cytophagia</taxon>
        <taxon>Cytophagales</taxon>
        <taxon>Fulvivirgaceae</taxon>
        <taxon>Fulvivirga</taxon>
    </lineage>
</organism>
<dbReference type="Gene3D" id="4.10.870.10">
    <property type="entry name" value="Endo-1,4-beta-glucanase f. Domain 3"/>
    <property type="match status" value="1"/>
</dbReference>
<dbReference type="AlphaFoldDB" id="A0A937F2K6"/>
<comment type="caution">
    <text evidence="10">The sequence shown here is derived from an EMBL/GenBank/DDBJ whole genome shotgun (WGS) entry which is preliminary data.</text>
</comment>
<evidence type="ECO:0000256" key="3">
    <source>
        <dbReference type="ARBA" id="ARBA00023001"/>
    </source>
</evidence>
<dbReference type="SUPFAM" id="SSF48208">
    <property type="entry name" value="Six-hairpin glycosidases"/>
    <property type="match status" value="1"/>
</dbReference>
<sequence length="1012" mass="111177">MKKPLIIYSLCMVCFIMSIHSAVGQTNEYLERFLQLREKVNNPANGYFSPDGVPYHSVETLIVEAPDYGHETVSETYSYWLWMEALYGRIEGDWQPLNAAWQNMDDNIIPTTDLQPTAGNYNPNSPATYAAEFPLPSYYPAPLQSGIPVGQDPVSSELTSAYGNRVYGMHWILDSDNFYGYGNKGDGVSTPSYINTFQRGEEESVWETIPHPSWEEFDFGGQYGYLDLFTEESQAPAKQWKYTNAPDADARAVQVMYWAYLWAEEQGLNPETTLPLADASKMGDFLRLAMFDKYFKPLGVESASAPGATGYESAHYLMSWYYSWGGPVSTSQNWAWRIGCSHSHFGYQNPVAAYALSEFDPLKPITPNGARDWSTSLDRQLEFYQWLQSDEGGIAGGATNSWNGDYSPYPAGATTFYDMAYTESPVYNDPGSNTWFGWQAWSMERLAEYYYIVDDPRAATVMEKWVDWVLSVVELSGGSYQLPATLEWSGAPNTWNPANPMPNTGLHVSVVDYTQDVGVAGCLAKTLTYYAAATEKWGTLDTDAQNLAKELLDRVWDNYWEEDGIGVSNLESRGDYDRFFEQEVYVPAGWSGEMPNGDDIEPGIEFLDIRSDYRNDPDFPALEAAYNSGTDYTTKYHRFWAQVDVATANAIYGLFFGEGTDVNHAPDAVATADVLSGDAPLLVSFDGSESSDPDGDPITFAWDFADGSVATGATATHEFTTPGSYDVTLTVTDSAGLSDEATLTIEVGSPGNDAPTAAFTASPTSGEAPLTVAVDASASSDPDSDPLTYSWDFGDGTSGSGVTATKTYSTPGTYTITLTVSDGEFSDTATEDIVVEDAPDLACDSPTAITMPFSQDGSGEYCWVVSGNINYINSWNTTLVEINGVDYTNTWSNSFPAAIDGKYYIHYESSVAWSHFEINGTSAAARMASPDENSSMDKISIFPNPAKDRFYLKGTNPDAEIMVMDLSGKITAQFISKGENRLEIGTSGFHKGMYLVRVIDGGKVTTLPIVIE</sequence>
<dbReference type="InterPro" id="IPR008928">
    <property type="entry name" value="6-hairpin_glycosidase_sf"/>
</dbReference>
<dbReference type="SUPFAM" id="SSF49299">
    <property type="entry name" value="PKD domain"/>
    <property type="match status" value="2"/>
</dbReference>
<feature type="active site" description="Proton donor" evidence="7">
    <location>
        <position position="75"/>
    </location>
</feature>
<dbReference type="Pfam" id="PF02011">
    <property type="entry name" value="Glyco_hydro_48"/>
    <property type="match status" value="1"/>
</dbReference>
<dbReference type="Proteomes" id="UP000659388">
    <property type="component" value="Unassembled WGS sequence"/>
</dbReference>
<evidence type="ECO:0000259" key="9">
    <source>
        <dbReference type="PROSITE" id="PS50093"/>
    </source>
</evidence>
<keyword evidence="3" id="KW-0136">Cellulose degradation</keyword>
<dbReference type="Gene3D" id="1.50.10.10">
    <property type="match status" value="1"/>
</dbReference>
<dbReference type="SMART" id="SM00089">
    <property type="entry name" value="PKD"/>
    <property type="match status" value="2"/>
</dbReference>
<dbReference type="InterPro" id="IPR000556">
    <property type="entry name" value="Glyco_hydro_48F"/>
</dbReference>
<gene>
    <name evidence="10" type="ORF">JL102_03310</name>
</gene>
<dbReference type="Pfam" id="PF18962">
    <property type="entry name" value="Por_Secre_tail"/>
    <property type="match status" value="1"/>
</dbReference>
<dbReference type="InterPro" id="IPR022409">
    <property type="entry name" value="PKD/Chitinase_dom"/>
</dbReference>
<feature type="signal peptide" evidence="8">
    <location>
        <begin position="1"/>
        <end position="24"/>
    </location>
</feature>
<keyword evidence="11" id="KW-1185">Reference proteome</keyword>
<dbReference type="PROSITE" id="PS50093">
    <property type="entry name" value="PKD"/>
    <property type="match status" value="2"/>
</dbReference>